<protein>
    <submittedName>
        <fullName evidence="1">Uncharacterized protein</fullName>
    </submittedName>
</protein>
<keyword evidence="2" id="KW-1185">Reference proteome</keyword>
<evidence type="ECO:0000313" key="2">
    <source>
        <dbReference type="Proteomes" id="UP000294321"/>
    </source>
</evidence>
<dbReference type="Proteomes" id="UP000294321">
    <property type="component" value="Chromosome"/>
</dbReference>
<organism evidence="1 2">
    <name type="scientific">Acetilactobacillus jinshanensis</name>
    <dbReference type="NCBI Taxonomy" id="1720083"/>
    <lineage>
        <taxon>Bacteria</taxon>
        <taxon>Bacillati</taxon>
        <taxon>Bacillota</taxon>
        <taxon>Bacilli</taxon>
        <taxon>Lactobacillales</taxon>
        <taxon>Lactobacillaceae</taxon>
        <taxon>Acetilactobacillus</taxon>
    </lineage>
</organism>
<sequence length="112" mass="12904">MSSVQYPEFKKTIVTELTKKAGIKPEDIYIHHYRHNTTIGIGQKPKVKVIVNINYDTKFLVSINMKYLRTKLEKPDQQKIVKATNGYMRTLWKSVNPPFDPHKGISDDGSVN</sequence>
<name>A0A4P6ZL40_9LACO</name>
<dbReference type="RefSeq" id="WP_133441842.1">
    <property type="nucleotide sequence ID" value="NZ_CP034726.1"/>
</dbReference>
<accession>A0A4P6ZL40</accession>
<dbReference type="KEGG" id="lji:ELX58_03845"/>
<gene>
    <name evidence="1" type="ORF">ELX58_03845</name>
</gene>
<reference evidence="2" key="1">
    <citation type="submission" date="2018-12" db="EMBL/GenBank/DDBJ databases">
        <title>A new species of lactobacillus.</title>
        <authorList>
            <person name="Jian Y."/>
            <person name="Xin L."/>
            <person name="Hong Z.J."/>
            <person name="Ming L.Z."/>
            <person name="Hong X.Z."/>
        </authorList>
    </citation>
    <scope>NUCLEOTIDE SEQUENCE [LARGE SCALE GENOMIC DNA]</scope>
    <source>
        <strain evidence="2">HSLZ-75</strain>
    </source>
</reference>
<evidence type="ECO:0000313" key="1">
    <source>
        <dbReference type="EMBL" id="QBP18283.1"/>
    </source>
</evidence>
<proteinExistence type="predicted"/>
<dbReference type="EMBL" id="CP034726">
    <property type="protein sequence ID" value="QBP18283.1"/>
    <property type="molecule type" value="Genomic_DNA"/>
</dbReference>
<dbReference type="AlphaFoldDB" id="A0A4P6ZL40"/>